<dbReference type="Proteomes" id="UP000252669">
    <property type="component" value="Unassembled WGS sequence"/>
</dbReference>
<dbReference type="AlphaFoldDB" id="A0A366MSW9"/>
<name>A0A366MSW9_9BACT</name>
<dbReference type="OrthoDB" id="5327254at2"/>
<comment type="caution">
    <text evidence="2">The sequence shown here is derived from an EMBL/GenBank/DDBJ whole genome shotgun (WGS) entry which is preliminary data.</text>
</comment>
<dbReference type="Pfam" id="PF04519">
    <property type="entry name" value="Bactofilin"/>
    <property type="match status" value="1"/>
</dbReference>
<organism evidence="2 3">
    <name type="scientific">Aliarcobacter vitoriensis</name>
    <dbReference type="NCBI Taxonomy" id="2011099"/>
    <lineage>
        <taxon>Bacteria</taxon>
        <taxon>Pseudomonadati</taxon>
        <taxon>Campylobacterota</taxon>
        <taxon>Epsilonproteobacteria</taxon>
        <taxon>Campylobacterales</taxon>
        <taxon>Arcobacteraceae</taxon>
        <taxon>Aliarcobacter</taxon>
    </lineage>
</organism>
<reference evidence="2 3" key="1">
    <citation type="submission" date="2017-10" db="EMBL/GenBank/DDBJ databases">
        <title>Genomics of the genus Arcobacter.</title>
        <authorList>
            <person name="Perez-Cataluna A."/>
            <person name="Figueras M.J."/>
        </authorList>
    </citation>
    <scope>NUCLEOTIDE SEQUENCE [LARGE SCALE GENOMIC DNA]</scope>
    <source>
        <strain evidence="2 3">CECT 9230</strain>
    </source>
</reference>
<evidence type="ECO:0008006" key="4">
    <source>
        <dbReference type="Google" id="ProtNLM"/>
    </source>
</evidence>
<evidence type="ECO:0000256" key="1">
    <source>
        <dbReference type="ARBA" id="ARBA00044755"/>
    </source>
</evidence>
<proteinExistence type="inferred from homology"/>
<comment type="similarity">
    <text evidence="1">Belongs to the bactofilin family.</text>
</comment>
<dbReference type="RefSeq" id="WP_113893853.1">
    <property type="nucleotide sequence ID" value="NZ_JANJGA010000006.1"/>
</dbReference>
<evidence type="ECO:0000313" key="2">
    <source>
        <dbReference type="EMBL" id="RBQ29341.1"/>
    </source>
</evidence>
<protein>
    <recommendedName>
        <fullName evidence="4">Bactofilin domain-containing protein</fullName>
    </recommendedName>
</protein>
<dbReference type="EMBL" id="PDKB01000006">
    <property type="protein sequence ID" value="RBQ29341.1"/>
    <property type="molecule type" value="Genomic_DNA"/>
</dbReference>
<gene>
    <name evidence="2" type="ORF">CRU91_04470</name>
</gene>
<evidence type="ECO:0000313" key="3">
    <source>
        <dbReference type="Proteomes" id="UP000252669"/>
    </source>
</evidence>
<dbReference type="PANTHER" id="PTHR35024:SF4">
    <property type="entry name" value="POLYMER-FORMING CYTOSKELETAL PROTEIN"/>
    <property type="match status" value="1"/>
</dbReference>
<keyword evidence="3" id="KW-1185">Reference proteome</keyword>
<dbReference type="InterPro" id="IPR007607">
    <property type="entry name" value="BacA/B"/>
</dbReference>
<dbReference type="PANTHER" id="PTHR35024">
    <property type="entry name" value="HYPOTHETICAL CYTOSOLIC PROTEIN"/>
    <property type="match status" value="1"/>
</dbReference>
<sequence length="154" mass="16604">MGIFSNSNQSYQNTRSDSSTTIITAGTQIKGDIKLACNLYIDGYFEGNIISEQEINIGKEGKIKGEITALRVVVQGLAEGSINASRVDIKPDGKVIGSVVSEEFVIEAKGLFEGNSSVKKSSINNLNEKENSKIEKDLEEASNASIDINSENKI</sequence>
<accession>A0A366MSW9</accession>